<dbReference type="InterPro" id="IPR012349">
    <property type="entry name" value="Split_barrel_FMN-bd"/>
</dbReference>
<evidence type="ECO:0000256" key="4">
    <source>
        <dbReference type="SAM" id="MobiDB-lite"/>
    </source>
</evidence>
<dbReference type="Gene3D" id="2.30.110.10">
    <property type="entry name" value="Electron Transport, Fmn-binding Protein, Chain A"/>
    <property type="match status" value="1"/>
</dbReference>
<reference evidence="6" key="1">
    <citation type="submission" date="2022-10" db="EMBL/GenBank/DDBJ databases">
        <title>Culturing micro-colonial fungi from biological soil crusts in the Mojave desert and describing Neophaeococcomyces mojavensis, and introducing the new genera and species Taxawa tesnikishii.</title>
        <authorList>
            <person name="Kurbessoian T."/>
            <person name="Stajich J.E."/>
        </authorList>
    </citation>
    <scope>NUCLEOTIDE SEQUENCE</scope>
    <source>
        <strain evidence="6">TK_35</strain>
    </source>
</reference>
<dbReference type="SUPFAM" id="SSF50475">
    <property type="entry name" value="FMN-binding split barrel"/>
    <property type="match status" value="1"/>
</dbReference>
<sequence>MTACRLRRDASHAGQLGGRVRAAIHQRQQHGRACVVADQCADIDERAGGLGHGRIVARPLPRIIRPGSKLPRLCTGHSDRPQPTSSSMPSEDLQRRCIRPSVLYPGTPVVLMTTLNEDGSANISPLSSFWALGDRVVLGIGEQGQGCSNLLARGECVLNFADATQAAQVEAIARATARTPVPDSKRDMGYVHVRDKFALGGFSPVDSVQVAPPAIAECPLQVEVALLASHRPSGTQDQGFMIVEGRICQVHAHEAITIAGTQHIDVQRWAPLIYLFRHYVGTTTPVARNFRADDPAPAAA</sequence>
<evidence type="ECO:0000256" key="1">
    <source>
        <dbReference type="ARBA" id="ARBA00001917"/>
    </source>
</evidence>
<dbReference type="AlphaFoldDB" id="A0AA38XD90"/>
<organism evidence="6">
    <name type="scientific">Knufia peltigerae</name>
    <dbReference type="NCBI Taxonomy" id="1002370"/>
    <lineage>
        <taxon>Eukaryota</taxon>
        <taxon>Fungi</taxon>
        <taxon>Dikarya</taxon>
        <taxon>Ascomycota</taxon>
        <taxon>Pezizomycotina</taxon>
        <taxon>Eurotiomycetes</taxon>
        <taxon>Chaetothyriomycetidae</taxon>
        <taxon>Chaetothyriales</taxon>
        <taxon>Trichomeriaceae</taxon>
        <taxon>Knufia</taxon>
    </lineage>
</organism>
<evidence type="ECO:0000256" key="3">
    <source>
        <dbReference type="ARBA" id="ARBA00038054"/>
    </source>
</evidence>
<accession>A0AA38XD90</accession>
<comment type="similarity">
    <text evidence="3">Belongs to the flavoredoxin family.</text>
</comment>
<dbReference type="GO" id="GO:0010181">
    <property type="term" value="F:FMN binding"/>
    <property type="evidence" value="ECO:0007669"/>
    <property type="project" value="InterPro"/>
</dbReference>
<proteinExistence type="inferred from homology"/>
<dbReference type="PANTHER" id="PTHR43567:SF1">
    <property type="entry name" value="FLAVOREDOXIN"/>
    <property type="match status" value="1"/>
</dbReference>
<feature type="domain" description="Flavin reductase like" evidence="5">
    <location>
        <begin position="107"/>
        <end position="281"/>
    </location>
</feature>
<evidence type="ECO:0000259" key="5">
    <source>
        <dbReference type="Pfam" id="PF01613"/>
    </source>
</evidence>
<dbReference type="InterPro" id="IPR052174">
    <property type="entry name" value="Flavoredoxin"/>
</dbReference>
<keyword evidence="2" id="KW-0285">Flavoprotein</keyword>
<evidence type="ECO:0000313" key="6">
    <source>
        <dbReference type="EMBL" id="KAJ9610971.1"/>
    </source>
</evidence>
<dbReference type="Pfam" id="PF01613">
    <property type="entry name" value="Flavin_Reduct"/>
    <property type="match status" value="1"/>
</dbReference>
<dbReference type="EMBL" id="JAPDRN010000235">
    <property type="protein sequence ID" value="KAJ9610971.1"/>
    <property type="molecule type" value="Genomic_DNA"/>
</dbReference>
<name>A0AA38XD90_9EURO</name>
<evidence type="ECO:0000256" key="2">
    <source>
        <dbReference type="ARBA" id="ARBA00022630"/>
    </source>
</evidence>
<comment type="caution">
    <text evidence="6">The sequence shown here is derived from an EMBL/GenBank/DDBJ whole genome shotgun (WGS) entry which is preliminary data.</text>
</comment>
<feature type="region of interest" description="Disordered" evidence="4">
    <location>
        <begin position="68"/>
        <end position="94"/>
    </location>
</feature>
<gene>
    <name evidence="6" type="ORF">H2204_015333</name>
</gene>
<dbReference type="InterPro" id="IPR002563">
    <property type="entry name" value="Flavin_Rdtase-like_dom"/>
</dbReference>
<comment type="cofactor">
    <cofactor evidence="1">
        <name>FMN</name>
        <dbReference type="ChEBI" id="CHEBI:58210"/>
    </cofactor>
</comment>
<protein>
    <recommendedName>
        <fullName evidence="5">Flavin reductase like domain-containing protein</fullName>
    </recommendedName>
</protein>
<dbReference type="PANTHER" id="PTHR43567">
    <property type="entry name" value="FLAVOREDOXIN-RELATED-RELATED"/>
    <property type="match status" value="1"/>
</dbReference>